<proteinExistence type="inferred from homology"/>
<dbReference type="AlphaFoldDB" id="A0ABD3G3T7"/>
<keyword evidence="9" id="KW-1185">Reference proteome</keyword>
<evidence type="ECO:0000256" key="5">
    <source>
        <dbReference type="ARBA" id="ARBA00023157"/>
    </source>
</evidence>
<reference evidence="8 9" key="1">
    <citation type="submission" date="2024-09" db="EMBL/GenBank/DDBJ databases">
        <title>Genome sequencing and assembly of Phytophthora oleae, isolate VK10A, causative agent of rot of olive drupes.</title>
        <authorList>
            <person name="Conti Taguali S."/>
            <person name="Riolo M."/>
            <person name="La Spada F."/>
            <person name="Cacciola S.O."/>
            <person name="Dionisio G."/>
        </authorList>
    </citation>
    <scope>NUCLEOTIDE SEQUENCE [LARGE SCALE GENOMIC DNA]</scope>
    <source>
        <strain evidence="8 9">VK10A</strain>
    </source>
</reference>
<feature type="region of interest" description="Disordered" evidence="6">
    <location>
        <begin position="109"/>
        <end position="210"/>
    </location>
</feature>
<dbReference type="SMART" id="SM01187">
    <property type="entry name" value="Elicitin"/>
    <property type="match status" value="1"/>
</dbReference>
<evidence type="ECO:0000256" key="1">
    <source>
        <dbReference type="ARBA" id="ARBA00004613"/>
    </source>
</evidence>
<comment type="subcellular location">
    <subcellularLocation>
        <location evidence="1">Secreted</location>
    </subcellularLocation>
</comment>
<dbReference type="EMBL" id="JBIMZQ010000003">
    <property type="protein sequence ID" value="KAL3672877.1"/>
    <property type="molecule type" value="Genomic_DNA"/>
</dbReference>
<keyword evidence="7" id="KW-0732">Signal</keyword>
<keyword evidence="3" id="KW-0964">Secreted</keyword>
<gene>
    <name evidence="8" type="ORF">V7S43_002179</name>
</gene>
<evidence type="ECO:0000256" key="4">
    <source>
        <dbReference type="ARBA" id="ARBA00022978"/>
    </source>
</evidence>
<dbReference type="GO" id="GO:0052040">
    <property type="term" value="P:symbiont-mediated perturbation of host programmed cell death"/>
    <property type="evidence" value="ECO:0007669"/>
    <property type="project" value="UniProtKB-KW"/>
</dbReference>
<evidence type="ECO:0008006" key="10">
    <source>
        <dbReference type="Google" id="ProtNLM"/>
    </source>
</evidence>
<sequence length="236" mass="23605">MKIVISSLLLTATAVAYATNCDVNVLSAISDTSDAKECKQVSNFVVPVDTTVDTILTDLEAFCSNKACKRVLEALQEVDACSIDGSDLLQTVVNPIDAVCSTTRALRAADGSHVHSSGMDMGSTSGMEDSHDVASASTASSEAEDSHDTPSAASGAEDSHDATSSTYESTSAGEDDDHDSHDTASSTASSTAGTAGSTATSSNSTASTQAPSASSAASITVAAGSVFLAAAAATFL</sequence>
<keyword evidence="4" id="KW-0928">Hypersensitive response elicitation</keyword>
<accession>A0ABD3G3T7</accession>
<dbReference type="Pfam" id="PF00964">
    <property type="entry name" value="Elicitin"/>
    <property type="match status" value="1"/>
</dbReference>
<organism evidence="8 9">
    <name type="scientific">Phytophthora oleae</name>
    <dbReference type="NCBI Taxonomy" id="2107226"/>
    <lineage>
        <taxon>Eukaryota</taxon>
        <taxon>Sar</taxon>
        <taxon>Stramenopiles</taxon>
        <taxon>Oomycota</taxon>
        <taxon>Peronosporomycetes</taxon>
        <taxon>Peronosporales</taxon>
        <taxon>Peronosporaceae</taxon>
        <taxon>Phytophthora</taxon>
    </lineage>
</organism>
<name>A0ABD3G3T7_9STRA</name>
<dbReference type="Gene3D" id="1.10.239.10">
    <property type="entry name" value="Elicitin domain"/>
    <property type="match status" value="1"/>
</dbReference>
<dbReference type="InterPro" id="IPR036470">
    <property type="entry name" value="Elicitin_sf"/>
</dbReference>
<comment type="caution">
    <text evidence="8">The sequence shown here is derived from an EMBL/GenBank/DDBJ whole genome shotgun (WGS) entry which is preliminary data.</text>
</comment>
<evidence type="ECO:0000313" key="9">
    <source>
        <dbReference type="Proteomes" id="UP001632037"/>
    </source>
</evidence>
<evidence type="ECO:0000256" key="3">
    <source>
        <dbReference type="ARBA" id="ARBA00022525"/>
    </source>
</evidence>
<dbReference type="Proteomes" id="UP001632037">
    <property type="component" value="Unassembled WGS sequence"/>
</dbReference>
<protein>
    <recommendedName>
        <fullName evidence="10">Elicitin</fullName>
    </recommendedName>
</protein>
<dbReference type="SUPFAM" id="SSF48647">
    <property type="entry name" value="Fungal elicitin"/>
    <property type="match status" value="1"/>
</dbReference>
<comment type="similarity">
    <text evidence="2">Belongs to the elicitin family.</text>
</comment>
<feature type="signal peptide" evidence="7">
    <location>
        <begin position="1"/>
        <end position="18"/>
    </location>
</feature>
<feature type="compositionally biased region" description="Low complexity" evidence="6">
    <location>
        <begin position="116"/>
        <end position="127"/>
    </location>
</feature>
<keyword evidence="5" id="KW-1015">Disulfide bond</keyword>
<feature type="compositionally biased region" description="Polar residues" evidence="6">
    <location>
        <begin position="162"/>
        <end position="172"/>
    </location>
</feature>
<evidence type="ECO:0000256" key="6">
    <source>
        <dbReference type="SAM" id="MobiDB-lite"/>
    </source>
</evidence>
<feature type="chain" id="PRO_5044895011" description="Elicitin" evidence="7">
    <location>
        <begin position="19"/>
        <end position="236"/>
    </location>
</feature>
<evidence type="ECO:0000256" key="2">
    <source>
        <dbReference type="ARBA" id="ARBA00009544"/>
    </source>
</evidence>
<evidence type="ECO:0000256" key="7">
    <source>
        <dbReference type="SAM" id="SignalP"/>
    </source>
</evidence>
<dbReference type="GO" id="GO:0005576">
    <property type="term" value="C:extracellular region"/>
    <property type="evidence" value="ECO:0007669"/>
    <property type="project" value="UniProtKB-SubCell"/>
</dbReference>
<feature type="compositionally biased region" description="Low complexity" evidence="6">
    <location>
        <begin position="183"/>
        <end position="210"/>
    </location>
</feature>
<dbReference type="InterPro" id="IPR002200">
    <property type="entry name" value="Elicitin"/>
</dbReference>
<evidence type="ECO:0000313" key="8">
    <source>
        <dbReference type="EMBL" id="KAL3672877.1"/>
    </source>
</evidence>